<reference evidence="3" key="1">
    <citation type="journal article" date="2020" name="Stud. Mycol.">
        <title>101 Dothideomycetes genomes: a test case for predicting lifestyles and emergence of pathogens.</title>
        <authorList>
            <person name="Haridas S."/>
            <person name="Albert R."/>
            <person name="Binder M."/>
            <person name="Bloem J."/>
            <person name="Labutti K."/>
            <person name="Salamov A."/>
            <person name="Andreopoulos B."/>
            <person name="Baker S."/>
            <person name="Barry K."/>
            <person name="Bills G."/>
            <person name="Bluhm B."/>
            <person name="Cannon C."/>
            <person name="Castanera R."/>
            <person name="Culley D."/>
            <person name="Daum C."/>
            <person name="Ezra D."/>
            <person name="Gonzalez J."/>
            <person name="Henrissat B."/>
            <person name="Kuo A."/>
            <person name="Liang C."/>
            <person name="Lipzen A."/>
            <person name="Lutzoni F."/>
            <person name="Magnuson J."/>
            <person name="Mondo S."/>
            <person name="Nolan M."/>
            <person name="Ohm R."/>
            <person name="Pangilinan J."/>
            <person name="Park H.-J."/>
            <person name="Ramirez L."/>
            <person name="Alfaro M."/>
            <person name="Sun H."/>
            <person name="Tritt A."/>
            <person name="Yoshinaga Y."/>
            <person name="Zwiers L.-H."/>
            <person name="Turgeon B."/>
            <person name="Goodwin S."/>
            <person name="Spatafora J."/>
            <person name="Crous P."/>
            <person name="Grigoriev I."/>
        </authorList>
    </citation>
    <scope>NUCLEOTIDE SEQUENCE</scope>
    <source>
        <strain evidence="3">CBS 130266</strain>
    </source>
</reference>
<keyword evidence="4" id="KW-1185">Reference proteome</keyword>
<name>A0A9P4TY74_9PEZI</name>
<evidence type="ECO:0000256" key="1">
    <source>
        <dbReference type="SAM" id="MobiDB-lite"/>
    </source>
</evidence>
<dbReference type="Gene3D" id="6.20.130.10">
    <property type="match status" value="1"/>
</dbReference>
<gene>
    <name evidence="3" type="ORF">EJ08DRAFT_650269</name>
</gene>
<evidence type="ECO:0000313" key="3">
    <source>
        <dbReference type="EMBL" id="KAF2429608.1"/>
    </source>
</evidence>
<sequence length="182" mass="20320">MSSTLQTLTRRTSLPNCQFLHPNAHHQIRHATLIKRPKRPYTFTQLVTLTDGSTYLHRTTSPLPVYKSTKDARNSPMWNPSSQKLLNIEEDEAGKLRNFRKKFGRGWDAEAVEYDQREGDAEAQTGEESSSRNDHDDSLLDLISGYGKAPEKKAAKKEPKKKSGPVANASAPKSATGGDQKK</sequence>
<evidence type="ECO:0000313" key="4">
    <source>
        <dbReference type="Proteomes" id="UP000800235"/>
    </source>
</evidence>
<evidence type="ECO:0000259" key="2">
    <source>
        <dbReference type="Pfam" id="PF21492"/>
    </source>
</evidence>
<dbReference type="InterPro" id="IPR034600">
    <property type="entry name" value="Ribosomal_bL31m"/>
</dbReference>
<protein>
    <recommendedName>
        <fullName evidence="2">Ribosomal protein bL31m N-terminal domain-containing protein</fullName>
    </recommendedName>
</protein>
<feature type="region of interest" description="Disordered" evidence="1">
    <location>
        <begin position="111"/>
        <end position="182"/>
    </location>
</feature>
<feature type="domain" description="Ribosomal protein bL31m N-terminal" evidence="2">
    <location>
        <begin position="36"/>
        <end position="81"/>
    </location>
</feature>
<proteinExistence type="predicted"/>
<dbReference type="GO" id="GO:0005762">
    <property type="term" value="C:mitochondrial large ribosomal subunit"/>
    <property type="evidence" value="ECO:0007669"/>
    <property type="project" value="InterPro"/>
</dbReference>
<dbReference type="GO" id="GO:0032543">
    <property type="term" value="P:mitochondrial translation"/>
    <property type="evidence" value="ECO:0007669"/>
    <property type="project" value="InterPro"/>
</dbReference>
<dbReference type="PANTHER" id="PTHR28174">
    <property type="entry name" value="54S RIBOSOMAL PROTEIN L36, MITOCHONDRIAL"/>
    <property type="match status" value="1"/>
</dbReference>
<dbReference type="OrthoDB" id="5587740at2759"/>
<comment type="caution">
    <text evidence="3">The sequence shown here is derived from an EMBL/GenBank/DDBJ whole genome shotgun (WGS) entry which is preliminary data.</text>
</comment>
<dbReference type="AlphaFoldDB" id="A0A9P4TY74"/>
<dbReference type="InterPro" id="IPR048874">
    <property type="entry name" value="Ribosomal_bL31m_N"/>
</dbReference>
<accession>A0A9P4TY74</accession>
<dbReference type="GO" id="GO:0003735">
    <property type="term" value="F:structural constituent of ribosome"/>
    <property type="evidence" value="ECO:0007669"/>
    <property type="project" value="InterPro"/>
</dbReference>
<dbReference type="Proteomes" id="UP000800235">
    <property type="component" value="Unassembled WGS sequence"/>
</dbReference>
<dbReference type="EMBL" id="MU007045">
    <property type="protein sequence ID" value="KAF2429608.1"/>
    <property type="molecule type" value="Genomic_DNA"/>
</dbReference>
<dbReference type="PANTHER" id="PTHR28174:SF1">
    <property type="entry name" value="LARGE RIBOSOMAL SUBUNIT PROTEIN BL31M"/>
    <property type="match status" value="1"/>
</dbReference>
<organism evidence="3 4">
    <name type="scientific">Tothia fuscella</name>
    <dbReference type="NCBI Taxonomy" id="1048955"/>
    <lineage>
        <taxon>Eukaryota</taxon>
        <taxon>Fungi</taxon>
        <taxon>Dikarya</taxon>
        <taxon>Ascomycota</taxon>
        <taxon>Pezizomycotina</taxon>
        <taxon>Dothideomycetes</taxon>
        <taxon>Pleosporomycetidae</taxon>
        <taxon>Venturiales</taxon>
        <taxon>Cylindrosympodiaceae</taxon>
        <taxon>Tothia</taxon>
    </lineage>
</organism>
<dbReference type="Pfam" id="PF21492">
    <property type="entry name" value="bL31_N"/>
    <property type="match status" value="1"/>
</dbReference>
<feature type="compositionally biased region" description="Basic and acidic residues" evidence="1">
    <location>
        <begin position="129"/>
        <end position="138"/>
    </location>
</feature>